<dbReference type="InterPro" id="IPR023885">
    <property type="entry name" value="4Fe4S-binding_SPASM_dom"/>
</dbReference>
<evidence type="ECO:0000259" key="7">
    <source>
        <dbReference type="PROSITE" id="PS51918"/>
    </source>
</evidence>
<dbReference type="STRING" id="523846.Mfer_0564"/>
<dbReference type="KEGG" id="mfv:Mfer_0564"/>
<evidence type="ECO:0000256" key="3">
    <source>
        <dbReference type="ARBA" id="ARBA00022691"/>
    </source>
</evidence>
<dbReference type="Proteomes" id="UP000002315">
    <property type="component" value="Chromosome"/>
</dbReference>
<protein>
    <submittedName>
        <fullName evidence="8">Radical SAM domain protein</fullName>
    </submittedName>
</protein>
<keyword evidence="5" id="KW-0408">Iron</keyword>
<dbReference type="GO" id="GO:0046872">
    <property type="term" value="F:metal ion binding"/>
    <property type="evidence" value="ECO:0007669"/>
    <property type="project" value="UniProtKB-KW"/>
</dbReference>
<evidence type="ECO:0000256" key="1">
    <source>
        <dbReference type="ARBA" id="ARBA00001966"/>
    </source>
</evidence>
<sequence>MNYPPTLANNMTLQIEISRLCNRNCPICLRPYISESQNQLMSFHEFSKICDKAMASNIFSYVALHGWGEPLLNPELSKMIKHAKNIGFCVSLTTNGFYLNEQMDKLLSSGLDEIAIGVYDINVLNILAPIIKEFIKKRENIKTYLDVTILKTNFHDLPKFIYLGKKIGVDAIIFHRLFNLHNPSIEYIPLEKESILFNKLIKNAKKLKIKIYLPTKHFYPCKVMRKSIFVTVDGDVTPCCFLPEYSIGNILRNNIEDILSSPLYYAITTGKIQPSICKRCYW</sequence>
<dbReference type="SFLD" id="SFLDG01387">
    <property type="entry name" value="BtrN-like_SPASM_domain_contain"/>
    <property type="match status" value="1"/>
</dbReference>
<feature type="domain" description="Radical SAM core" evidence="7">
    <location>
        <begin position="7"/>
        <end position="210"/>
    </location>
</feature>
<dbReference type="GO" id="GO:0003824">
    <property type="term" value="F:catalytic activity"/>
    <property type="evidence" value="ECO:0007669"/>
    <property type="project" value="InterPro"/>
</dbReference>
<reference evidence="8 9" key="1">
    <citation type="journal article" date="2010" name="Stand. Genomic Sci.">
        <title>Complete genome sequence of Methanothermus fervidus type strain (V24S).</title>
        <authorList>
            <person name="Anderson I."/>
            <person name="Djao O.D."/>
            <person name="Misra M."/>
            <person name="Chertkov O."/>
            <person name="Nolan M."/>
            <person name="Lucas S."/>
            <person name="Lapidus A."/>
            <person name="Del Rio T.G."/>
            <person name="Tice H."/>
            <person name="Cheng J.F."/>
            <person name="Tapia R."/>
            <person name="Han C."/>
            <person name="Goodwin L."/>
            <person name="Pitluck S."/>
            <person name="Liolios K."/>
            <person name="Ivanova N."/>
            <person name="Mavromatis K."/>
            <person name="Mikhailova N."/>
            <person name="Pati A."/>
            <person name="Brambilla E."/>
            <person name="Chen A."/>
            <person name="Palaniappan K."/>
            <person name="Land M."/>
            <person name="Hauser L."/>
            <person name="Chang Y.J."/>
            <person name="Jeffries C.D."/>
            <person name="Sikorski J."/>
            <person name="Spring S."/>
            <person name="Rohde M."/>
            <person name="Eichinger K."/>
            <person name="Huber H."/>
            <person name="Wirth R."/>
            <person name="Goker M."/>
            <person name="Detter J.C."/>
            <person name="Woyke T."/>
            <person name="Bristow J."/>
            <person name="Eisen J.A."/>
            <person name="Markowitz V."/>
            <person name="Hugenholtz P."/>
            <person name="Klenk H.P."/>
            <person name="Kyrpides N.C."/>
        </authorList>
    </citation>
    <scope>NUCLEOTIDE SEQUENCE [LARGE SCALE GENOMIC DNA]</scope>
    <source>
        <strain evidence="9">ATCC 43054 / DSM 2088 / JCM 10308 / V24 S</strain>
    </source>
</reference>
<dbReference type="InterPro" id="IPR034391">
    <property type="entry name" value="AdoMet-like_SPASM_containing"/>
</dbReference>
<dbReference type="SFLD" id="SFLDG01067">
    <property type="entry name" value="SPASM/twitch_domain_containing"/>
    <property type="match status" value="1"/>
</dbReference>
<evidence type="ECO:0000256" key="4">
    <source>
        <dbReference type="ARBA" id="ARBA00022723"/>
    </source>
</evidence>
<dbReference type="InterPro" id="IPR058240">
    <property type="entry name" value="rSAM_sf"/>
</dbReference>
<dbReference type="GO" id="GO:0051536">
    <property type="term" value="F:iron-sulfur cluster binding"/>
    <property type="evidence" value="ECO:0007669"/>
    <property type="project" value="UniProtKB-KW"/>
</dbReference>
<dbReference type="SFLD" id="SFLDS00029">
    <property type="entry name" value="Radical_SAM"/>
    <property type="match status" value="1"/>
</dbReference>
<dbReference type="EMBL" id="CP002278">
    <property type="protein sequence ID" value="ADP77364.1"/>
    <property type="molecule type" value="Genomic_DNA"/>
</dbReference>
<dbReference type="HOGENOM" id="CLU_009273_1_1_2"/>
<dbReference type="OrthoDB" id="5620at2157"/>
<dbReference type="AlphaFoldDB" id="E3GYI2"/>
<keyword evidence="2" id="KW-0004">4Fe-4S</keyword>
<evidence type="ECO:0000256" key="5">
    <source>
        <dbReference type="ARBA" id="ARBA00023004"/>
    </source>
</evidence>
<evidence type="ECO:0000256" key="6">
    <source>
        <dbReference type="ARBA" id="ARBA00023014"/>
    </source>
</evidence>
<accession>E3GYI2</accession>
<dbReference type="CDD" id="cd01335">
    <property type="entry name" value="Radical_SAM"/>
    <property type="match status" value="1"/>
</dbReference>
<dbReference type="PROSITE" id="PS51918">
    <property type="entry name" value="RADICAL_SAM"/>
    <property type="match status" value="1"/>
</dbReference>
<dbReference type="Pfam" id="PF13186">
    <property type="entry name" value="SPASM"/>
    <property type="match status" value="1"/>
</dbReference>
<proteinExistence type="predicted"/>
<keyword evidence="9" id="KW-1185">Reference proteome</keyword>
<dbReference type="Pfam" id="PF04055">
    <property type="entry name" value="Radical_SAM"/>
    <property type="match status" value="1"/>
</dbReference>
<dbReference type="PANTHER" id="PTHR11228">
    <property type="entry name" value="RADICAL SAM DOMAIN PROTEIN"/>
    <property type="match status" value="1"/>
</dbReference>
<comment type="cofactor">
    <cofactor evidence="1">
        <name>[4Fe-4S] cluster</name>
        <dbReference type="ChEBI" id="CHEBI:49883"/>
    </cofactor>
</comment>
<evidence type="ECO:0000256" key="2">
    <source>
        <dbReference type="ARBA" id="ARBA00022485"/>
    </source>
</evidence>
<dbReference type="CDD" id="cd21109">
    <property type="entry name" value="SPASM"/>
    <property type="match status" value="1"/>
</dbReference>
<organism evidence="8 9">
    <name type="scientific">Methanothermus fervidus (strain ATCC 43054 / DSM 2088 / JCM 10308 / V24 S)</name>
    <dbReference type="NCBI Taxonomy" id="523846"/>
    <lineage>
        <taxon>Archaea</taxon>
        <taxon>Methanobacteriati</taxon>
        <taxon>Methanobacteriota</taxon>
        <taxon>Methanomada group</taxon>
        <taxon>Methanobacteria</taxon>
        <taxon>Methanobacteriales</taxon>
        <taxon>Methanothermaceae</taxon>
        <taxon>Methanothermus</taxon>
    </lineage>
</organism>
<dbReference type="InterPro" id="IPR013785">
    <property type="entry name" value="Aldolase_TIM"/>
</dbReference>
<keyword evidence="3" id="KW-0949">S-adenosyl-L-methionine</keyword>
<gene>
    <name evidence="8" type="ordered locus">Mfer_0564</name>
</gene>
<dbReference type="Gene3D" id="3.20.20.70">
    <property type="entry name" value="Aldolase class I"/>
    <property type="match status" value="1"/>
</dbReference>
<keyword evidence="6" id="KW-0411">Iron-sulfur</keyword>
<name>E3GYI2_METFV</name>
<dbReference type="InterPro" id="IPR050377">
    <property type="entry name" value="Radical_SAM_PqqE_MftC-like"/>
</dbReference>
<evidence type="ECO:0000313" key="8">
    <source>
        <dbReference type="EMBL" id="ADP77364.1"/>
    </source>
</evidence>
<dbReference type="InterPro" id="IPR007197">
    <property type="entry name" value="rSAM"/>
</dbReference>
<dbReference type="PANTHER" id="PTHR11228:SF7">
    <property type="entry name" value="PQQA PEPTIDE CYCLASE"/>
    <property type="match status" value="1"/>
</dbReference>
<dbReference type="SUPFAM" id="SSF102114">
    <property type="entry name" value="Radical SAM enzymes"/>
    <property type="match status" value="1"/>
</dbReference>
<keyword evidence="4" id="KW-0479">Metal-binding</keyword>
<evidence type="ECO:0000313" key="9">
    <source>
        <dbReference type="Proteomes" id="UP000002315"/>
    </source>
</evidence>